<reference evidence="1 2" key="1">
    <citation type="journal article" date="2013" name="MBio">
        <title>Genome sequencing of the plant pathogen Taphrina deformans, the causal agent of peach leaf curl.</title>
        <authorList>
            <person name="Cisse O.H."/>
            <person name="Almeida J.M.G.C.F."/>
            <person name="Fonseca A."/>
            <person name="Kumar A.A."/>
            <person name="Salojaervi J."/>
            <person name="Overmyer K."/>
            <person name="Hauser P.M."/>
            <person name="Pagni M."/>
        </authorList>
    </citation>
    <scope>NUCLEOTIDE SEQUENCE [LARGE SCALE GENOMIC DNA]</scope>
    <source>
        <strain evidence="2">PYCC 5710 / ATCC 11124 / CBS 356.35 / IMI 108563 / JCM 9778 / NBRC 8474</strain>
    </source>
</reference>
<dbReference type="VEuPathDB" id="FungiDB:TAPDE_001938"/>
<dbReference type="EMBL" id="CAHR02000067">
    <property type="protein sequence ID" value="CCG82022.1"/>
    <property type="molecule type" value="Genomic_DNA"/>
</dbReference>
<sequence length="152" mass="15899">MSEALAREANSIFVDVQRGPNSTAAKIGGATESKKFSTRACPASVEDAGEGKFSGNPLRLRFEFGDSAVQLCKIVLREDPRGIQSAVLGFKAENSAVWPVPSIDIVEAGTVGAIGAVVVEPGSEARSSAVELTVDDEAIGRQAHRKPSLSQC</sequence>
<accession>R4XF87</accession>
<proteinExistence type="predicted"/>
<dbReference type="AlphaFoldDB" id="R4XF87"/>
<name>R4XF87_TAPDE</name>
<gene>
    <name evidence="1" type="ORF">TAPDE_001938</name>
</gene>
<comment type="caution">
    <text evidence="1">The sequence shown here is derived from an EMBL/GenBank/DDBJ whole genome shotgun (WGS) entry which is preliminary data.</text>
</comment>
<organism evidence="1 2">
    <name type="scientific">Taphrina deformans (strain PYCC 5710 / ATCC 11124 / CBS 356.35 / IMI 108563 / JCM 9778 / NBRC 8474)</name>
    <name type="common">Peach leaf curl fungus</name>
    <name type="synonym">Lalaria deformans</name>
    <dbReference type="NCBI Taxonomy" id="1097556"/>
    <lineage>
        <taxon>Eukaryota</taxon>
        <taxon>Fungi</taxon>
        <taxon>Dikarya</taxon>
        <taxon>Ascomycota</taxon>
        <taxon>Taphrinomycotina</taxon>
        <taxon>Taphrinomycetes</taxon>
        <taxon>Taphrinales</taxon>
        <taxon>Taphrinaceae</taxon>
        <taxon>Taphrina</taxon>
    </lineage>
</organism>
<evidence type="ECO:0000313" key="2">
    <source>
        <dbReference type="Proteomes" id="UP000013776"/>
    </source>
</evidence>
<evidence type="ECO:0000313" key="1">
    <source>
        <dbReference type="EMBL" id="CCG82022.1"/>
    </source>
</evidence>
<dbReference type="Proteomes" id="UP000013776">
    <property type="component" value="Unassembled WGS sequence"/>
</dbReference>
<keyword evidence="2" id="KW-1185">Reference proteome</keyword>
<protein>
    <submittedName>
        <fullName evidence="1">Uncharacterized protein</fullName>
    </submittedName>
</protein>